<keyword evidence="4 13" id="KW-0812">Transmembrane</keyword>
<keyword evidence="16" id="KW-1185">Reference proteome</keyword>
<gene>
    <name evidence="15" type="primary">Sras</name>
    <name evidence="15" type="ORF">Bhyg_11250</name>
</gene>
<evidence type="ECO:0000256" key="12">
    <source>
        <dbReference type="ARBA" id="ARBA00049763"/>
    </source>
</evidence>
<evidence type="ECO:0000256" key="2">
    <source>
        <dbReference type="ARBA" id="ARBA00006897"/>
    </source>
</evidence>
<evidence type="ECO:0000256" key="1">
    <source>
        <dbReference type="ARBA" id="ARBA00004477"/>
    </source>
</evidence>
<feature type="transmembrane region" description="Helical" evidence="13">
    <location>
        <begin position="189"/>
        <end position="211"/>
    </location>
</feature>
<dbReference type="EC" id="3.4.26.1" evidence="11"/>
<dbReference type="EMBL" id="WJQU01000003">
    <property type="protein sequence ID" value="KAJ6638514.1"/>
    <property type="molecule type" value="Genomic_DNA"/>
</dbReference>
<comment type="similarity">
    <text evidence="2">Belongs to the peptidase U48 family.</text>
</comment>
<feature type="transmembrane region" description="Helical" evidence="13">
    <location>
        <begin position="82"/>
        <end position="102"/>
    </location>
</feature>
<comment type="catalytic activity">
    <reaction evidence="10">
        <text>Hydrolyzes the peptide bond -P2-(S-farnesyl or geranylgeranyl)C-P1'-P2'-P3'-COOH where P1' and P2' are amino acids with aliphatic sidechains and P3' is any C-terminal residue.</text>
        <dbReference type="EC" id="3.4.26.1"/>
    </reaction>
</comment>
<keyword evidence="5" id="KW-0378">Hydrolase</keyword>
<evidence type="ECO:0000256" key="5">
    <source>
        <dbReference type="ARBA" id="ARBA00022801"/>
    </source>
</evidence>
<dbReference type="OrthoDB" id="271604at2759"/>
<evidence type="ECO:0000256" key="7">
    <source>
        <dbReference type="ARBA" id="ARBA00022989"/>
    </source>
</evidence>
<keyword evidence="6" id="KW-0256">Endoplasmic reticulum</keyword>
<sequence>LHKIPPIFSVSSCIILSVIYVSSLYVWSTEHNRDHPTTIKKRFLSVFIVMLISPAFIYFFTSNEILDGRSIWAVMGFRCEGLWMALFTPLILTAILFSGPLMTQALTGVWDIYAEPGYWTMCLKNLLWIRNHVVAPLSEEFTFRACMMPLLLQSFRPLAAVAITPMFFGIGHLHHIIERLRAGLPLKTILIVSSFQFCYTSIFGMYAAYLFARTGHFLAPVVAHAFCNHMGFPDVNEVLNQPKQTKNILLGIYVFGFVAWICLLPIVTNPAWYANDMYWTKDS</sequence>
<name>A0A9Q0MWJ9_9DIPT</name>
<evidence type="ECO:0000256" key="10">
    <source>
        <dbReference type="ARBA" id="ARBA00047280"/>
    </source>
</evidence>
<organism evidence="15 16">
    <name type="scientific">Pseudolycoriella hygida</name>
    <dbReference type="NCBI Taxonomy" id="35572"/>
    <lineage>
        <taxon>Eukaryota</taxon>
        <taxon>Metazoa</taxon>
        <taxon>Ecdysozoa</taxon>
        <taxon>Arthropoda</taxon>
        <taxon>Hexapoda</taxon>
        <taxon>Insecta</taxon>
        <taxon>Pterygota</taxon>
        <taxon>Neoptera</taxon>
        <taxon>Endopterygota</taxon>
        <taxon>Diptera</taxon>
        <taxon>Nematocera</taxon>
        <taxon>Sciaroidea</taxon>
        <taxon>Sciaridae</taxon>
        <taxon>Pseudolycoriella</taxon>
    </lineage>
</organism>
<dbReference type="Proteomes" id="UP001151699">
    <property type="component" value="Chromosome X"/>
</dbReference>
<evidence type="ECO:0000256" key="8">
    <source>
        <dbReference type="ARBA" id="ARBA00023136"/>
    </source>
</evidence>
<dbReference type="AlphaFoldDB" id="A0A9Q0MWJ9"/>
<dbReference type="GO" id="GO:0005789">
    <property type="term" value="C:endoplasmic reticulum membrane"/>
    <property type="evidence" value="ECO:0007669"/>
    <property type="project" value="UniProtKB-SubCell"/>
</dbReference>
<feature type="transmembrane region" description="Helical" evidence="13">
    <location>
        <begin position="157"/>
        <end position="177"/>
    </location>
</feature>
<feature type="non-terminal residue" evidence="15">
    <location>
        <position position="283"/>
    </location>
</feature>
<evidence type="ECO:0000256" key="13">
    <source>
        <dbReference type="SAM" id="Phobius"/>
    </source>
</evidence>
<protein>
    <recommendedName>
        <fullName evidence="12">CAAX prenyl protease 2</fullName>
        <ecNumber evidence="11">3.4.26.1</ecNumber>
    </recommendedName>
    <alternativeName>
        <fullName evidence="9">Farnesylated proteins-converting enzyme 2</fullName>
    </alternativeName>
</protein>
<proteinExistence type="inferred from homology"/>
<evidence type="ECO:0000256" key="6">
    <source>
        <dbReference type="ARBA" id="ARBA00022824"/>
    </source>
</evidence>
<dbReference type="InterPro" id="IPR039731">
    <property type="entry name" value="Rce1"/>
</dbReference>
<evidence type="ECO:0000259" key="14">
    <source>
        <dbReference type="Pfam" id="PF02517"/>
    </source>
</evidence>
<accession>A0A9Q0MWJ9</accession>
<dbReference type="PANTHER" id="PTHR13046:SF0">
    <property type="entry name" value="CAAX PRENYL PROTEASE 2"/>
    <property type="match status" value="1"/>
</dbReference>
<evidence type="ECO:0000256" key="11">
    <source>
        <dbReference type="ARBA" id="ARBA00049729"/>
    </source>
</evidence>
<feature type="domain" description="CAAX prenyl protease 2/Lysostaphin resistance protein A-like" evidence="14">
    <location>
        <begin position="126"/>
        <end position="230"/>
    </location>
</feature>
<comment type="subcellular location">
    <subcellularLocation>
        <location evidence="1">Endoplasmic reticulum membrane</location>
        <topology evidence="1">Multi-pass membrane protein</topology>
    </subcellularLocation>
</comment>
<dbReference type="Pfam" id="PF02517">
    <property type="entry name" value="Rce1-like"/>
    <property type="match status" value="1"/>
</dbReference>
<evidence type="ECO:0000256" key="4">
    <source>
        <dbReference type="ARBA" id="ARBA00022692"/>
    </source>
</evidence>
<reference evidence="15" key="1">
    <citation type="submission" date="2022-07" db="EMBL/GenBank/DDBJ databases">
        <authorList>
            <person name="Trinca V."/>
            <person name="Uliana J.V.C."/>
            <person name="Torres T.T."/>
            <person name="Ward R.J."/>
            <person name="Monesi N."/>
        </authorList>
    </citation>
    <scope>NUCLEOTIDE SEQUENCE</scope>
    <source>
        <strain evidence="15">HSMRA1968</strain>
        <tissue evidence="15">Whole embryos</tissue>
    </source>
</reference>
<keyword evidence="3 15" id="KW-0645">Protease</keyword>
<evidence type="ECO:0000256" key="3">
    <source>
        <dbReference type="ARBA" id="ARBA00022670"/>
    </source>
</evidence>
<feature type="transmembrane region" description="Helical" evidence="13">
    <location>
        <begin position="247"/>
        <end position="267"/>
    </location>
</feature>
<evidence type="ECO:0000313" key="16">
    <source>
        <dbReference type="Proteomes" id="UP001151699"/>
    </source>
</evidence>
<dbReference type="GO" id="GO:0071586">
    <property type="term" value="P:CAAX-box protein processing"/>
    <property type="evidence" value="ECO:0007669"/>
    <property type="project" value="InterPro"/>
</dbReference>
<feature type="non-terminal residue" evidence="15">
    <location>
        <position position="1"/>
    </location>
</feature>
<dbReference type="GO" id="GO:0004222">
    <property type="term" value="F:metalloendopeptidase activity"/>
    <property type="evidence" value="ECO:0007669"/>
    <property type="project" value="InterPro"/>
</dbReference>
<dbReference type="PANTHER" id="PTHR13046">
    <property type="entry name" value="PROTEASE U48 CAAX PRENYL PROTEASE RCE1"/>
    <property type="match status" value="1"/>
</dbReference>
<keyword evidence="8 13" id="KW-0472">Membrane</keyword>
<feature type="transmembrane region" description="Helical" evidence="13">
    <location>
        <begin position="7"/>
        <end position="28"/>
    </location>
</feature>
<dbReference type="InterPro" id="IPR003675">
    <property type="entry name" value="Rce1/LyrA-like_dom"/>
</dbReference>
<keyword evidence="7 13" id="KW-1133">Transmembrane helix</keyword>
<evidence type="ECO:0000256" key="9">
    <source>
        <dbReference type="ARBA" id="ARBA00032607"/>
    </source>
</evidence>
<feature type="transmembrane region" description="Helical" evidence="13">
    <location>
        <begin position="43"/>
        <end position="61"/>
    </location>
</feature>
<comment type="caution">
    <text evidence="15">The sequence shown here is derived from an EMBL/GenBank/DDBJ whole genome shotgun (WGS) entry which is preliminary data.</text>
</comment>
<evidence type="ECO:0000313" key="15">
    <source>
        <dbReference type="EMBL" id="KAJ6638514.1"/>
    </source>
</evidence>